<gene>
    <name evidence="1" type="ORF">FIBSPDRAFT_832255</name>
</gene>
<dbReference type="EMBL" id="KV417598">
    <property type="protein sequence ID" value="KZP15974.1"/>
    <property type="molecule type" value="Genomic_DNA"/>
</dbReference>
<accession>A0A166EPN8</accession>
<protein>
    <submittedName>
        <fullName evidence="1">Uncharacterized protein</fullName>
    </submittedName>
</protein>
<keyword evidence="2" id="KW-1185">Reference proteome</keyword>
<proteinExistence type="predicted"/>
<evidence type="ECO:0000313" key="1">
    <source>
        <dbReference type="EMBL" id="KZP15974.1"/>
    </source>
</evidence>
<name>A0A166EPN8_9AGAM</name>
<reference evidence="1 2" key="1">
    <citation type="journal article" date="2016" name="Mol. Biol. Evol.">
        <title>Comparative Genomics of Early-Diverging Mushroom-Forming Fungi Provides Insights into the Origins of Lignocellulose Decay Capabilities.</title>
        <authorList>
            <person name="Nagy L.G."/>
            <person name="Riley R."/>
            <person name="Tritt A."/>
            <person name="Adam C."/>
            <person name="Daum C."/>
            <person name="Floudas D."/>
            <person name="Sun H."/>
            <person name="Yadav J.S."/>
            <person name="Pangilinan J."/>
            <person name="Larsson K.H."/>
            <person name="Matsuura K."/>
            <person name="Barry K."/>
            <person name="Labutti K."/>
            <person name="Kuo R."/>
            <person name="Ohm R.A."/>
            <person name="Bhattacharya S.S."/>
            <person name="Shirouzu T."/>
            <person name="Yoshinaga Y."/>
            <person name="Martin F.M."/>
            <person name="Grigoriev I.V."/>
            <person name="Hibbett D.S."/>
        </authorList>
    </citation>
    <scope>NUCLEOTIDE SEQUENCE [LARGE SCALE GENOMIC DNA]</scope>
    <source>
        <strain evidence="1 2">CBS 109695</strain>
    </source>
</reference>
<organism evidence="1 2">
    <name type="scientific">Athelia psychrophila</name>
    <dbReference type="NCBI Taxonomy" id="1759441"/>
    <lineage>
        <taxon>Eukaryota</taxon>
        <taxon>Fungi</taxon>
        <taxon>Dikarya</taxon>
        <taxon>Basidiomycota</taxon>
        <taxon>Agaricomycotina</taxon>
        <taxon>Agaricomycetes</taxon>
        <taxon>Agaricomycetidae</taxon>
        <taxon>Atheliales</taxon>
        <taxon>Atheliaceae</taxon>
        <taxon>Athelia</taxon>
    </lineage>
</organism>
<evidence type="ECO:0000313" key="2">
    <source>
        <dbReference type="Proteomes" id="UP000076532"/>
    </source>
</evidence>
<dbReference type="AlphaFoldDB" id="A0A166EPN8"/>
<dbReference type="Proteomes" id="UP000076532">
    <property type="component" value="Unassembled WGS sequence"/>
</dbReference>
<sequence>MEDLYSFVGDVESLPGKIKQLEHTIVRILEQTTECGIFFREYTDHGFVGKCINSV</sequence>